<dbReference type="PROSITE" id="PS51188">
    <property type="entry name" value="ZF_CR"/>
    <property type="match status" value="1"/>
</dbReference>
<keyword evidence="4 5" id="KW-0862">Zinc</keyword>
<reference evidence="9" key="1">
    <citation type="submission" date="2022-01" db="EMBL/GenBank/DDBJ databases">
        <authorList>
            <person name="King R."/>
        </authorList>
    </citation>
    <scope>NUCLEOTIDE SEQUENCE</scope>
</reference>
<evidence type="ECO:0000256" key="4">
    <source>
        <dbReference type="ARBA" id="ARBA00022833"/>
    </source>
</evidence>
<dbReference type="EMBL" id="OV725081">
    <property type="protein sequence ID" value="CAH1404028.1"/>
    <property type="molecule type" value="Genomic_DNA"/>
</dbReference>
<accession>A0A9P0HL59</accession>
<keyword evidence="3 5" id="KW-0863">Zinc-finger</keyword>
<evidence type="ECO:0000313" key="10">
    <source>
        <dbReference type="Proteomes" id="UP001152798"/>
    </source>
</evidence>
<protein>
    <submittedName>
        <fullName evidence="9">Uncharacterized protein</fullName>
    </submittedName>
</protein>
<dbReference type="GO" id="GO:0030544">
    <property type="term" value="F:Hsp70 protein binding"/>
    <property type="evidence" value="ECO:0007669"/>
    <property type="project" value="InterPro"/>
</dbReference>
<dbReference type="Gene3D" id="2.10.230.10">
    <property type="entry name" value="Heat shock protein DnaJ, cysteine-rich domain"/>
    <property type="match status" value="1"/>
</dbReference>
<dbReference type="SUPFAM" id="SSF46565">
    <property type="entry name" value="Chaperone J-domain"/>
    <property type="match status" value="1"/>
</dbReference>
<dbReference type="InterPro" id="IPR001305">
    <property type="entry name" value="HSP_DnaJ_Cys-rich_dom"/>
</dbReference>
<evidence type="ECO:0000256" key="5">
    <source>
        <dbReference type="PROSITE-ProRule" id="PRU00546"/>
    </source>
</evidence>
<dbReference type="SMART" id="SM00271">
    <property type="entry name" value="DnaJ"/>
    <property type="match status" value="1"/>
</dbReference>
<dbReference type="AlphaFoldDB" id="A0A9P0HL59"/>
<feature type="domain" description="CR-type" evidence="8">
    <location>
        <begin position="127"/>
        <end position="211"/>
    </location>
</feature>
<evidence type="ECO:0000256" key="3">
    <source>
        <dbReference type="ARBA" id="ARBA00022771"/>
    </source>
</evidence>
<dbReference type="CDD" id="cd06257">
    <property type="entry name" value="DnaJ"/>
    <property type="match status" value="1"/>
</dbReference>
<sequence>MVKETTYYDILGVKPNCTTDELKKAYRKLALKYHPDKNPNEGEKFKMISQAYEVLSTPEKRQIYDEGGEQALKEGGINMNNFSSPMDIFDMFFGGLGGGRGGGRRRERRGKNVVHPLLVTLDELYNGSVRKQKIQKNIICDRCEGRGGKKGASQTCQDCGGSGLQVQVQQFAAGVIHQIQTVCRECKGEGECIKPQDRCKKCNGKKTIHEEKIIEVQIDKGMADGQKIVFSGEGNQEPGLEPGDIMFVLEEKEHSLFKRSGSDLVMLMNLELVEALCGFQKVIHTLDNRDLVITAIPGEVTRHKDLKCVMGEGMPTYKNPFEKGRLIIQFTVSFPTKINPEIIPQLEACLPPRVEQIVPDNAEEVEMIEVDSEEESRRRERAHQYEEMGAPGSNRVQCATQ</sequence>
<dbReference type="GO" id="GO:0005524">
    <property type="term" value="F:ATP binding"/>
    <property type="evidence" value="ECO:0007669"/>
    <property type="project" value="InterPro"/>
</dbReference>
<proteinExistence type="inferred from homology"/>
<dbReference type="CDD" id="cd10719">
    <property type="entry name" value="DnaJ_zf"/>
    <property type="match status" value="1"/>
</dbReference>
<dbReference type="CDD" id="cd10747">
    <property type="entry name" value="DnaJ_C"/>
    <property type="match status" value="1"/>
</dbReference>
<dbReference type="InterPro" id="IPR002939">
    <property type="entry name" value="DnaJ_C"/>
</dbReference>
<dbReference type="PANTHER" id="PTHR43888">
    <property type="entry name" value="DNAJ-LIKE-2, ISOFORM A-RELATED"/>
    <property type="match status" value="1"/>
</dbReference>
<dbReference type="Pfam" id="PF00684">
    <property type="entry name" value="DnaJ_CXXCXGXG"/>
    <property type="match status" value="1"/>
</dbReference>
<dbReference type="SUPFAM" id="SSF49493">
    <property type="entry name" value="HSP40/DnaJ peptide-binding domain"/>
    <property type="match status" value="2"/>
</dbReference>
<dbReference type="InterPro" id="IPR044713">
    <property type="entry name" value="DNJA1/2-like"/>
</dbReference>
<evidence type="ECO:0000256" key="2">
    <source>
        <dbReference type="ARBA" id="ARBA00022737"/>
    </source>
</evidence>
<dbReference type="Proteomes" id="UP001152798">
    <property type="component" value="Chromosome 5"/>
</dbReference>
<dbReference type="GO" id="GO:0008270">
    <property type="term" value="F:zinc ion binding"/>
    <property type="evidence" value="ECO:0007669"/>
    <property type="project" value="UniProtKB-KW"/>
</dbReference>
<dbReference type="GO" id="GO:0051082">
    <property type="term" value="F:unfolded protein binding"/>
    <property type="evidence" value="ECO:0007669"/>
    <property type="project" value="InterPro"/>
</dbReference>
<dbReference type="FunFam" id="2.10.230.10:FF:000001">
    <property type="entry name" value="DnaJ subfamily A member 2"/>
    <property type="match status" value="1"/>
</dbReference>
<feature type="domain" description="J" evidence="7">
    <location>
        <begin position="6"/>
        <end position="68"/>
    </location>
</feature>
<evidence type="ECO:0000259" key="7">
    <source>
        <dbReference type="PROSITE" id="PS50076"/>
    </source>
</evidence>
<feature type="zinc finger region" description="CR-type" evidence="5">
    <location>
        <begin position="127"/>
        <end position="211"/>
    </location>
</feature>
<keyword evidence="2" id="KW-0677">Repeat</keyword>
<dbReference type="GO" id="GO:0006457">
    <property type="term" value="P:protein folding"/>
    <property type="evidence" value="ECO:0007669"/>
    <property type="project" value="InterPro"/>
</dbReference>
<dbReference type="InterPro" id="IPR008971">
    <property type="entry name" value="HSP40/DnaJ_pept-bd"/>
</dbReference>
<dbReference type="InterPro" id="IPR036869">
    <property type="entry name" value="J_dom_sf"/>
</dbReference>
<dbReference type="Pfam" id="PF01556">
    <property type="entry name" value="DnaJ_C"/>
    <property type="match status" value="1"/>
</dbReference>
<dbReference type="FunFam" id="1.10.287.110:FF:000014">
    <property type="entry name" value="dnaJ homolog subfamily A member 1"/>
    <property type="match status" value="1"/>
</dbReference>
<dbReference type="Gene3D" id="1.10.287.110">
    <property type="entry name" value="DnaJ domain"/>
    <property type="match status" value="1"/>
</dbReference>
<dbReference type="Gene3D" id="2.60.260.20">
    <property type="entry name" value="Urease metallochaperone UreE, N-terminal domain"/>
    <property type="match status" value="2"/>
</dbReference>
<dbReference type="HAMAP" id="MF_01152">
    <property type="entry name" value="DnaJ"/>
    <property type="match status" value="1"/>
</dbReference>
<dbReference type="InterPro" id="IPR036410">
    <property type="entry name" value="HSP_DnaJ_Cys-rich_dom_sf"/>
</dbReference>
<dbReference type="InterPro" id="IPR001623">
    <property type="entry name" value="DnaJ_domain"/>
</dbReference>
<name>A0A9P0HL59_NEZVI</name>
<dbReference type="GO" id="GO:0009408">
    <property type="term" value="P:response to heat"/>
    <property type="evidence" value="ECO:0007669"/>
    <property type="project" value="InterPro"/>
</dbReference>
<gene>
    <name evidence="9" type="ORF">NEZAVI_LOCUS12513</name>
</gene>
<organism evidence="9 10">
    <name type="scientific">Nezara viridula</name>
    <name type="common">Southern green stink bug</name>
    <name type="synonym">Cimex viridulus</name>
    <dbReference type="NCBI Taxonomy" id="85310"/>
    <lineage>
        <taxon>Eukaryota</taxon>
        <taxon>Metazoa</taxon>
        <taxon>Ecdysozoa</taxon>
        <taxon>Arthropoda</taxon>
        <taxon>Hexapoda</taxon>
        <taxon>Insecta</taxon>
        <taxon>Pterygota</taxon>
        <taxon>Neoptera</taxon>
        <taxon>Paraneoptera</taxon>
        <taxon>Hemiptera</taxon>
        <taxon>Heteroptera</taxon>
        <taxon>Panheteroptera</taxon>
        <taxon>Pentatomomorpha</taxon>
        <taxon>Pentatomoidea</taxon>
        <taxon>Pentatomidae</taxon>
        <taxon>Pentatominae</taxon>
        <taxon>Nezara</taxon>
    </lineage>
</organism>
<dbReference type="InterPro" id="IPR012724">
    <property type="entry name" value="DnaJ"/>
</dbReference>
<evidence type="ECO:0000313" key="9">
    <source>
        <dbReference type="EMBL" id="CAH1404028.1"/>
    </source>
</evidence>
<dbReference type="PRINTS" id="PR00625">
    <property type="entry name" value="JDOMAIN"/>
</dbReference>
<evidence type="ECO:0000259" key="8">
    <source>
        <dbReference type="PROSITE" id="PS51188"/>
    </source>
</evidence>
<dbReference type="OrthoDB" id="550424at2759"/>
<evidence type="ECO:0000256" key="1">
    <source>
        <dbReference type="ARBA" id="ARBA00022723"/>
    </source>
</evidence>
<dbReference type="PROSITE" id="PS50076">
    <property type="entry name" value="DNAJ_2"/>
    <property type="match status" value="1"/>
</dbReference>
<keyword evidence="10" id="KW-1185">Reference proteome</keyword>
<dbReference type="Pfam" id="PF00226">
    <property type="entry name" value="DnaJ"/>
    <property type="match status" value="1"/>
</dbReference>
<dbReference type="FunFam" id="2.60.260.20:FF:000003">
    <property type="entry name" value="DnaJ subfamily A member 2"/>
    <property type="match status" value="1"/>
</dbReference>
<feature type="compositionally biased region" description="Basic and acidic residues" evidence="6">
    <location>
        <begin position="375"/>
        <end position="386"/>
    </location>
</feature>
<keyword evidence="1 5" id="KW-0479">Metal-binding</keyword>
<evidence type="ECO:0000256" key="6">
    <source>
        <dbReference type="SAM" id="MobiDB-lite"/>
    </source>
</evidence>
<feature type="region of interest" description="Disordered" evidence="6">
    <location>
        <begin position="369"/>
        <end position="401"/>
    </location>
</feature>
<dbReference type="SUPFAM" id="SSF57938">
    <property type="entry name" value="DnaJ/Hsp40 cysteine-rich domain"/>
    <property type="match status" value="1"/>
</dbReference>